<gene>
    <name evidence="3" type="ORF">HNP77_001896</name>
</gene>
<evidence type="ECO:0000313" key="4">
    <source>
        <dbReference type="Proteomes" id="UP000578697"/>
    </source>
</evidence>
<sequence>MLLKLIGALAVAVTAAVLTGFNLENRCDVWIFHNFTDVPVFYTVLASFIAGVIVTVFVQAFSSGSSSGNEETGKKKKSRKDKDNGDDASK</sequence>
<keyword evidence="4" id="KW-1185">Reference proteome</keyword>
<accession>A0A840SF49</accession>
<evidence type="ECO:0000256" key="2">
    <source>
        <dbReference type="SAM" id="Phobius"/>
    </source>
</evidence>
<dbReference type="RefSeq" id="WP_184652942.1">
    <property type="nucleotide sequence ID" value="NZ_JACHFR010000003.1"/>
</dbReference>
<keyword evidence="2" id="KW-0812">Transmembrane</keyword>
<keyword evidence="2" id="KW-1133">Transmembrane helix</keyword>
<evidence type="ECO:0000256" key="1">
    <source>
        <dbReference type="SAM" id="MobiDB-lite"/>
    </source>
</evidence>
<organism evidence="3 4">
    <name type="scientific">Treponema rectale</name>
    <dbReference type="NCBI Taxonomy" id="744512"/>
    <lineage>
        <taxon>Bacteria</taxon>
        <taxon>Pseudomonadati</taxon>
        <taxon>Spirochaetota</taxon>
        <taxon>Spirochaetia</taxon>
        <taxon>Spirochaetales</taxon>
        <taxon>Treponemataceae</taxon>
        <taxon>Treponema</taxon>
    </lineage>
</organism>
<name>A0A840SF49_9SPIR</name>
<keyword evidence="2" id="KW-0472">Membrane</keyword>
<feature type="compositionally biased region" description="Basic and acidic residues" evidence="1">
    <location>
        <begin position="80"/>
        <end position="90"/>
    </location>
</feature>
<feature type="region of interest" description="Disordered" evidence="1">
    <location>
        <begin position="63"/>
        <end position="90"/>
    </location>
</feature>
<comment type="caution">
    <text evidence="3">The sequence shown here is derived from an EMBL/GenBank/DDBJ whole genome shotgun (WGS) entry which is preliminary data.</text>
</comment>
<evidence type="ECO:0000313" key="3">
    <source>
        <dbReference type="EMBL" id="MBB5219514.1"/>
    </source>
</evidence>
<dbReference type="EMBL" id="JACHFR010000003">
    <property type="protein sequence ID" value="MBB5219514.1"/>
    <property type="molecule type" value="Genomic_DNA"/>
</dbReference>
<dbReference type="Proteomes" id="UP000578697">
    <property type="component" value="Unassembled WGS sequence"/>
</dbReference>
<reference evidence="3 4" key="1">
    <citation type="submission" date="2020-08" db="EMBL/GenBank/DDBJ databases">
        <title>Genomic Encyclopedia of Type Strains, Phase IV (KMG-IV): sequencing the most valuable type-strain genomes for metagenomic binning, comparative biology and taxonomic classification.</title>
        <authorList>
            <person name="Goeker M."/>
        </authorList>
    </citation>
    <scope>NUCLEOTIDE SEQUENCE [LARGE SCALE GENOMIC DNA]</scope>
    <source>
        <strain evidence="3 4">DSM 103679</strain>
    </source>
</reference>
<proteinExistence type="predicted"/>
<dbReference type="AlphaFoldDB" id="A0A840SF49"/>
<protein>
    <submittedName>
        <fullName evidence="3">Flp pilus assembly pilin Flp</fullName>
    </submittedName>
</protein>
<feature type="transmembrane region" description="Helical" evidence="2">
    <location>
        <begin position="39"/>
        <end position="58"/>
    </location>
</feature>